<organism evidence="3">
    <name type="scientific">marine sediment metagenome</name>
    <dbReference type="NCBI Taxonomy" id="412755"/>
    <lineage>
        <taxon>unclassified sequences</taxon>
        <taxon>metagenomes</taxon>
        <taxon>ecological metagenomes</taxon>
    </lineage>
</organism>
<dbReference type="AlphaFoldDB" id="A0A0F9T2N6"/>
<evidence type="ECO:0000256" key="1">
    <source>
        <dbReference type="SAM" id="Coils"/>
    </source>
</evidence>
<accession>A0A0F9T2N6</accession>
<feature type="coiled-coil region" evidence="1">
    <location>
        <begin position="20"/>
        <end position="47"/>
    </location>
</feature>
<dbReference type="EMBL" id="LAZR01000343">
    <property type="protein sequence ID" value="KKN73494.1"/>
    <property type="molecule type" value="Genomic_DNA"/>
</dbReference>
<comment type="caution">
    <text evidence="3">The sequence shown here is derived from an EMBL/GenBank/DDBJ whole genome shotgun (WGS) entry which is preliminary data.</text>
</comment>
<sequence>MSEFLTETINGEACTNWQEIQRAAAKYRRARIKVDEYSEELMESEKQRKWLNGVAIPFLMDKWGRSRMWVKTQLKLCCGADFFTAKEVKIEGHTFWIISSENDLTLKRCRTWIENILDYAPCDKAGLEPPDPSWKSKKQPTPLFEETKQ</sequence>
<gene>
    <name evidence="3" type="ORF">LCGC14_0400700</name>
</gene>
<feature type="region of interest" description="Disordered" evidence="2">
    <location>
        <begin position="126"/>
        <end position="149"/>
    </location>
</feature>
<evidence type="ECO:0000256" key="2">
    <source>
        <dbReference type="SAM" id="MobiDB-lite"/>
    </source>
</evidence>
<name>A0A0F9T2N6_9ZZZZ</name>
<proteinExistence type="predicted"/>
<evidence type="ECO:0000313" key="3">
    <source>
        <dbReference type="EMBL" id="KKN73494.1"/>
    </source>
</evidence>
<protein>
    <submittedName>
        <fullName evidence="3">Uncharacterized protein</fullName>
    </submittedName>
</protein>
<reference evidence="3" key="1">
    <citation type="journal article" date="2015" name="Nature">
        <title>Complex archaea that bridge the gap between prokaryotes and eukaryotes.</title>
        <authorList>
            <person name="Spang A."/>
            <person name="Saw J.H."/>
            <person name="Jorgensen S.L."/>
            <person name="Zaremba-Niedzwiedzka K."/>
            <person name="Martijn J."/>
            <person name="Lind A.E."/>
            <person name="van Eijk R."/>
            <person name="Schleper C."/>
            <person name="Guy L."/>
            <person name="Ettema T.J."/>
        </authorList>
    </citation>
    <scope>NUCLEOTIDE SEQUENCE</scope>
</reference>
<keyword evidence="1" id="KW-0175">Coiled coil</keyword>